<proteinExistence type="predicted"/>
<sequence length="85" mass="9480">MSMPIWARVRRSIMIQPMLIAPNMKVRLLMLIVVLDGADSVIRKDKYEASYRTEGDTVDTNGLATVVILYNAAPPCRIAMPSSRS</sequence>
<dbReference type="EMBL" id="ML994635">
    <property type="protein sequence ID" value="KAF2184950.1"/>
    <property type="molecule type" value="Genomic_DNA"/>
</dbReference>
<reference evidence="1" key="1">
    <citation type="journal article" date="2020" name="Stud. Mycol.">
        <title>101 Dothideomycetes genomes: a test case for predicting lifestyles and emergence of pathogens.</title>
        <authorList>
            <person name="Haridas S."/>
            <person name="Albert R."/>
            <person name="Binder M."/>
            <person name="Bloem J."/>
            <person name="Labutti K."/>
            <person name="Salamov A."/>
            <person name="Andreopoulos B."/>
            <person name="Baker S."/>
            <person name="Barry K."/>
            <person name="Bills G."/>
            <person name="Bluhm B."/>
            <person name="Cannon C."/>
            <person name="Castanera R."/>
            <person name="Culley D."/>
            <person name="Daum C."/>
            <person name="Ezra D."/>
            <person name="Gonzalez J."/>
            <person name="Henrissat B."/>
            <person name="Kuo A."/>
            <person name="Liang C."/>
            <person name="Lipzen A."/>
            <person name="Lutzoni F."/>
            <person name="Magnuson J."/>
            <person name="Mondo S."/>
            <person name="Nolan M."/>
            <person name="Ohm R."/>
            <person name="Pangilinan J."/>
            <person name="Park H.-J."/>
            <person name="Ramirez L."/>
            <person name="Alfaro M."/>
            <person name="Sun H."/>
            <person name="Tritt A."/>
            <person name="Yoshinaga Y."/>
            <person name="Zwiers L.-H."/>
            <person name="Turgeon B."/>
            <person name="Goodwin S."/>
            <person name="Spatafora J."/>
            <person name="Crous P."/>
            <person name="Grigoriev I."/>
        </authorList>
    </citation>
    <scope>NUCLEOTIDE SEQUENCE</scope>
    <source>
        <strain evidence="1">CBS 207.26</strain>
    </source>
</reference>
<organism evidence="1 2">
    <name type="scientific">Zopfia rhizophila CBS 207.26</name>
    <dbReference type="NCBI Taxonomy" id="1314779"/>
    <lineage>
        <taxon>Eukaryota</taxon>
        <taxon>Fungi</taxon>
        <taxon>Dikarya</taxon>
        <taxon>Ascomycota</taxon>
        <taxon>Pezizomycotina</taxon>
        <taxon>Dothideomycetes</taxon>
        <taxon>Dothideomycetes incertae sedis</taxon>
        <taxon>Zopfiaceae</taxon>
        <taxon>Zopfia</taxon>
    </lineage>
</organism>
<dbReference type="AlphaFoldDB" id="A0A6A6E464"/>
<evidence type="ECO:0000313" key="1">
    <source>
        <dbReference type="EMBL" id="KAF2184950.1"/>
    </source>
</evidence>
<gene>
    <name evidence="1" type="ORF">K469DRAFT_708204</name>
</gene>
<accession>A0A6A6E464</accession>
<protein>
    <submittedName>
        <fullName evidence="1">Uncharacterized protein</fullName>
    </submittedName>
</protein>
<evidence type="ECO:0000313" key="2">
    <source>
        <dbReference type="Proteomes" id="UP000800200"/>
    </source>
</evidence>
<name>A0A6A6E464_9PEZI</name>
<dbReference type="Proteomes" id="UP000800200">
    <property type="component" value="Unassembled WGS sequence"/>
</dbReference>
<keyword evidence="2" id="KW-1185">Reference proteome</keyword>